<evidence type="ECO:0000313" key="3">
    <source>
        <dbReference type="Proteomes" id="UP001595988"/>
    </source>
</evidence>
<dbReference type="Proteomes" id="UP001595988">
    <property type="component" value="Unassembled WGS sequence"/>
</dbReference>
<evidence type="ECO:0000256" key="1">
    <source>
        <dbReference type="ARBA" id="ARBA00006539"/>
    </source>
</evidence>
<evidence type="ECO:0000313" key="2">
    <source>
        <dbReference type="EMBL" id="MFC4663395.1"/>
    </source>
</evidence>
<dbReference type="EMBL" id="JBHSFT010000029">
    <property type="protein sequence ID" value="MFC4663395.1"/>
    <property type="molecule type" value="Genomic_DNA"/>
</dbReference>
<proteinExistence type="inferred from homology"/>
<name>A0ABV9K022_9BACI</name>
<comment type="caution">
    <text evidence="2">The sequence shown here is derived from an EMBL/GenBank/DDBJ whole genome shotgun (WGS) entry which is preliminary data.</text>
</comment>
<dbReference type="Pfam" id="PF06782">
    <property type="entry name" value="UPF0236"/>
    <property type="match status" value="1"/>
</dbReference>
<accession>A0ABV9K022</accession>
<dbReference type="InterPro" id="IPR009620">
    <property type="entry name" value="UPF0236"/>
</dbReference>
<sequence>MELIISKLYELIKDTTNVIEMEEEAHRLMYGCFTSLVGQVFQELDRVLVSQRLAEGWKRERTDSRSIQFMFGMVTFDRTLMKKPNGQAIYPFDEWIGLRKRQRYSPLVEVKVAEMASESTYREVAHTLEAWTPVQLSHQTVGQMVKVVGKAQAQADQDRVTEMEEATSLPEGKKVDYFYAEADGVFIRGCQKKQHMEVRHAILYEGWEKRGNRVSLKEPTVILTTQPTDVFWEGVQTMAASRYSLEQTQVVTNSDGGNGYTAERFQTAFSQSQHQVLNQLDAYHVAQSVNRTFPSEEKGNKKAVRKAIKTRDLEAFKLQVDTYESTLEDDKQIEKVQRFRQYILHNWQRIYDWREVISDCPADARKLGAMESHQRQVSFRMKKRGMHWSQAGGEAMVKIKQGIRNQTLRQAYLANQQRSTRKQRDVKKGIRVAALLRQPTKASIGAKQGRIPLYGAHSSAMGQLVKSF</sequence>
<keyword evidence="3" id="KW-1185">Reference proteome</keyword>
<comment type="similarity">
    <text evidence="1">Belongs to the UPF0236 family.</text>
</comment>
<gene>
    <name evidence="2" type="ORF">ACFO3P_14540</name>
</gene>
<reference evidence="3" key="1">
    <citation type="journal article" date="2019" name="Int. J. Syst. Evol. Microbiol.">
        <title>The Global Catalogue of Microorganisms (GCM) 10K type strain sequencing project: providing services to taxonomists for standard genome sequencing and annotation.</title>
        <authorList>
            <consortium name="The Broad Institute Genomics Platform"/>
            <consortium name="The Broad Institute Genome Sequencing Center for Infectious Disease"/>
            <person name="Wu L."/>
            <person name="Ma J."/>
        </authorList>
    </citation>
    <scope>NUCLEOTIDE SEQUENCE [LARGE SCALE GENOMIC DNA]</scope>
    <source>
        <strain evidence="3">CCUG 37257</strain>
    </source>
</reference>
<organism evidence="2 3">
    <name type="scientific">Oceanobacillus aidingensis</name>
    <dbReference type="NCBI Taxonomy" id="645964"/>
    <lineage>
        <taxon>Bacteria</taxon>
        <taxon>Bacillati</taxon>
        <taxon>Bacillota</taxon>
        <taxon>Bacilli</taxon>
        <taxon>Bacillales</taxon>
        <taxon>Bacillaceae</taxon>
        <taxon>Oceanobacillus</taxon>
    </lineage>
</organism>
<dbReference type="NCBIfam" id="NF033529">
    <property type="entry name" value="transpos_ISLre2"/>
    <property type="match status" value="1"/>
</dbReference>
<protein>
    <submittedName>
        <fullName evidence="2">ISLre2 family transposase</fullName>
    </submittedName>
</protein>
<dbReference type="RefSeq" id="WP_289584840.1">
    <property type="nucleotide sequence ID" value="NZ_JBHSFT010000029.1"/>
</dbReference>